<evidence type="ECO:0000313" key="7">
    <source>
        <dbReference type="Proteomes" id="UP000008810"/>
    </source>
</evidence>
<reference evidence="5 6" key="1">
    <citation type="journal article" date="2010" name="Nature">
        <title>Genome sequencing and analysis of the model grass Brachypodium distachyon.</title>
        <authorList>
            <consortium name="International Brachypodium Initiative"/>
        </authorList>
    </citation>
    <scope>NUCLEOTIDE SEQUENCE [LARGE SCALE GENOMIC DNA]</scope>
    <source>
        <strain evidence="5 6">Bd21</strain>
    </source>
</reference>
<feature type="signal peptide" evidence="3">
    <location>
        <begin position="1"/>
        <end position="18"/>
    </location>
</feature>
<evidence type="ECO:0000256" key="1">
    <source>
        <dbReference type="ARBA" id="ARBA00023002"/>
    </source>
</evidence>
<dbReference type="InterPro" id="IPR039261">
    <property type="entry name" value="FNR_nucleotide-bd"/>
</dbReference>
<dbReference type="PANTHER" id="PTHR11972">
    <property type="entry name" value="NADPH OXIDASE"/>
    <property type="match status" value="1"/>
</dbReference>
<keyword evidence="7" id="KW-1185">Reference proteome</keyword>
<feature type="region of interest" description="Disordered" evidence="2">
    <location>
        <begin position="272"/>
        <end position="291"/>
    </location>
</feature>
<dbReference type="InParanoid" id="A0A2K2DG30"/>
<evidence type="ECO:0000256" key="2">
    <source>
        <dbReference type="SAM" id="MobiDB-lite"/>
    </source>
</evidence>
<dbReference type="PANTHER" id="PTHR11972:SF197">
    <property type="entry name" value="RESPIRATORY BURST OXIDASE HOMOLOG PROTEIN D"/>
    <property type="match status" value="1"/>
</dbReference>
<reference evidence="5" key="2">
    <citation type="submission" date="2017-06" db="EMBL/GenBank/DDBJ databases">
        <title>WGS assembly of Brachypodium distachyon.</title>
        <authorList>
            <consortium name="The International Brachypodium Initiative"/>
            <person name="Lucas S."/>
            <person name="Harmon-Smith M."/>
            <person name="Lail K."/>
            <person name="Tice H."/>
            <person name="Grimwood J."/>
            <person name="Bruce D."/>
            <person name="Barry K."/>
            <person name="Shu S."/>
            <person name="Lindquist E."/>
            <person name="Wang M."/>
            <person name="Pitluck S."/>
            <person name="Vogel J.P."/>
            <person name="Garvin D.F."/>
            <person name="Mockler T.C."/>
            <person name="Schmutz J."/>
            <person name="Rokhsar D."/>
            <person name="Bevan M.W."/>
        </authorList>
    </citation>
    <scope>NUCLEOTIDE SEQUENCE</scope>
    <source>
        <strain evidence="5">Bd21</strain>
    </source>
</reference>
<evidence type="ECO:0000259" key="4">
    <source>
        <dbReference type="Pfam" id="PF08030"/>
    </source>
</evidence>
<evidence type="ECO:0000313" key="6">
    <source>
        <dbReference type="EnsemblPlants" id="PNT73235"/>
    </source>
</evidence>
<dbReference type="OrthoDB" id="670445at2759"/>
<gene>
    <name evidence="5" type="ORF">BRADI_2g55667v3</name>
</gene>
<dbReference type="EnsemblPlants" id="PNT73235">
    <property type="protein sequence ID" value="PNT73235"/>
    <property type="gene ID" value="BRADI_2g55667v3"/>
</dbReference>
<name>A0A2K2DG30_BRADI</name>
<dbReference type="EMBL" id="CM000881">
    <property type="protein sequence ID" value="PNT73235.1"/>
    <property type="molecule type" value="Genomic_DNA"/>
</dbReference>
<keyword evidence="1" id="KW-0560">Oxidoreductase</keyword>
<sequence length="291" mass="33007">MPIFPITASLQNLPSLLCLGLIRAVLQKHARKVGCRGVVSTLEAKTHGAGEDKTHMNLLQLAVSEVCSQLLLPGGVIFQFLPFDFHLKTKRTYSLTISMSSFTSSTSLRESGGDASVSSANFRTTRAYFYWVAREQGSFEWFRGVMDEVAETDRKGVIELHNLHQRLRGRRRPVRPHRHAPVPQPRQGRRRRRLRHPRQDPLRPPQLAQRLQAHRPQPPRPTRRLRRTPDIDRNKYSKSTSLISGRREYHNISRGVQLIAKLGQTCLYQNSGSHGETGAMDSQKGGSHNSE</sequence>
<dbReference type="AlphaFoldDB" id="A0A2K2DG30"/>
<feature type="chain" id="PRO_5033312250" description="Ferric reductase NAD binding domain-containing protein" evidence="3">
    <location>
        <begin position="19"/>
        <end position="291"/>
    </location>
</feature>
<dbReference type="GO" id="GO:0016491">
    <property type="term" value="F:oxidoreductase activity"/>
    <property type="evidence" value="ECO:0007669"/>
    <property type="project" value="UniProtKB-KW"/>
</dbReference>
<dbReference type="Gene3D" id="3.40.50.80">
    <property type="entry name" value="Nucleotide-binding domain of ferredoxin-NADP reductase (FNR) module"/>
    <property type="match status" value="1"/>
</dbReference>
<proteinExistence type="predicted"/>
<keyword evidence="3" id="KW-0732">Signal</keyword>
<feature type="domain" description="Ferric reductase NAD binding" evidence="4">
    <location>
        <begin position="119"/>
        <end position="162"/>
    </location>
</feature>
<feature type="compositionally biased region" description="Basic residues" evidence="2">
    <location>
        <begin position="187"/>
        <end position="196"/>
    </location>
</feature>
<feature type="compositionally biased region" description="Basic residues" evidence="2">
    <location>
        <begin position="163"/>
        <end position="180"/>
    </location>
</feature>
<evidence type="ECO:0000256" key="3">
    <source>
        <dbReference type="SAM" id="SignalP"/>
    </source>
</evidence>
<dbReference type="STRING" id="15368.A0A2K2DG30"/>
<dbReference type="Proteomes" id="UP000008810">
    <property type="component" value="Chromosome 2"/>
</dbReference>
<reference evidence="6" key="3">
    <citation type="submission" date="2018-08" db="UniProtKB">
        <authorList>
            <consortium name="EnsemblPlants"/>
        </authorList>
    </citation>
    <scope>IDENTIFICATION</scope>
    <source>
        <strain evidence="6">cv. Bd21</strain>
    </source>
</reference>
<dbReference type="Pfam" id="PF08030">
    <property type="entry name" value="NAD_binding_6"/>
    <property type="match status" value="1"/>
</dbReference>
<evidence type="ECO:0000313" key="5">
    <source>
        <dbReference type="EMBL" id="PNT73235.1"/>
    </source>
</evidence>
<feature type="region of interest" description="Disordered" evidence="2">
    <location>
        <begin position="163"/>
        <end position="245"/>
    </location>
</feature>
<dbReference type="InterPro" id="IPR013121">
    <property type="entry name" value="Fe_red_NAD-bd_6"/>
</dbReference>
<organism evidence="5">
    <name type="scientific">Brachypodium distachyon</name>
    <name type="common">Purple false brome</name>
    <name type="synonym">Trachynia distachya</name>
    <dbReference type="NCBI Taxonomy" id="15368"/>
    <lineage>
        <taxon>Eukaryota</taxon>
        <taxon>Viridiplantae</taxon>
        <taxon>Streptophyta</taxon>
        <taxon>Embryophyta</taxon>
        <taxon>Tracheophyta</taxon>
        <taxon>Spermatophyta</taxon>
        <taxon>Magnoliopsida</taxon>
        <taxon>Liliopsida</taxon>
        <taxon>Poales</taxon>
        <taxon>Poaceae</taxon>
        <taxon>BOP clade</taxon>
        <taxon>Pooideae</taxon>
        <taxon>Stipodae</taxon>
        <taxon>Brachypodieae</taxon>
        <taxon>Brachypodium</taxon>
    </lineage>
</organism>
<protein>
    <recommendedName>
        <fullName evidence="4">Ferric reductase NAD binding domain-containing protein</fullName>
    </recommendedName>
</protein>
<accession>A0A2K2DG30</accession>
<dbReference type="InterPro" id="IPR050369">
    <property type="entry name" value="RBOH/FRE"/>
</dbReference>
<dbReference type="Gramene" id="PNT73235">
    <property type="protein sequence ID" value="PNT73235"/>
    <property type="gene ID" value="BRADI_2g55667v3"/>
</dbReference>